<organism evidence="1 2">
    <name type="scientific">Eggerthella lenta</name>
    <name type="common">Eubacterium lentum</name>
    <dbReference type="NCBI Taxonomy" id="84112"/>
    <lineage>
        <taxon>Bacteria</taxon>
        <taxon>Bacillati</taxon>
        <taxon>Actinomycetota</taxon>
        <taxon>Coriobacteriia</taxon>
        <taxon>Eggerthellales</taxon>
        <taxon>Eggerthellaceae</taxon>
        <taxon>Eggerthella</taxon>
    </lineage>
</organism>
<gene>
    <name evidence="1" type="ORF">FIC87_07440</name>
</gene>
<comment type="caution">
    <text evidence="1">The sequence shown here is derived from an EMBL/GenBank/DDBJ whole genome shotgun (WGS) entry which is preliminary data.</text>
</comment>
<sequence length="72" mass="8378">MLESFEKVKTEHGNLNLCVTCSNLLYKIRDAAHDENQDEYNALLDELRIRSKNGTPAFEKWFDGYLAKNKID</sequence>
<evidence type="ECO:0000313" key="1">
    <source>
        <dbReference type="EMBL" id="TNU91286.1"/>
    </source>
</evidence>
<evidence type="ECO:0000313" key="2">
    <source>
        <dbReference type="Proteomes" id="UP000312594"/>
    </source>
</evidence>
<protein>
    <submittedName>
        <fullName evidence="1">Uncharacterized protein</fullName>
    </submittedName>
</protein>
<accession>A0A5C5BXN6</accession>
<dbReference type="EMBL" id="VEVP01000013">
    <property type="protein sequence ID" value="TNU91286.1"/>
    <property type="molecule type" value="Genomic_DNA"/>
</dbReference>
<dbReference type="AlphaFoldDB" id="A0A5C5BXN6"/>
<proteinExistence type="predicted"/>
<name>A0A5C5BXN6_EGGLN</name>
<reference evidence="1 2" key="1">
    <citation type="journal article" date="2005" name="Appl. Environ. Microbiol.">
        <title>Intestinal bacterial communities that produce active estrogen-like compounds enterodiol and enterolactone in humans.</title>
        <authorList>
            <person name="Clavel T."/>
            <person name="Henderson G."/>
            <person name="Alpert C.A."/>
            <person name="Philippe C."/>
            <person name="Rigottier-Gois L."/>
            <person name="Dore J."/>
            <person name="Blaut M."/>
        </authorList>
    </citation>
    <scope>NUCLEOTIDE SEQUENCE [LARGE SCALE GENOMIC DNA]</scope>
    <source>
        <strain evidence="1 2">SECO-MT75m2</strain>
    </source>
</reference>
<dbReference type="Proteomes" id="UP000312594">
    <property type="component" value="Unassembled WGS sequence"/>
</dbReference>
<dbReference type="RefSeq" id="WP_139912455.1">
    <property type="nucleotide sequence ID" value="NZ_JANGBX010000002.1"/>
</dbReference>